<dbReference type="InterPro" id="IPR000600">
    <property type="entry name" value="ROK"/>
</dbReference>
<feature type="domain" description="HTH marR-type" evidence="2">
    <location>
        <begin position="2"/>
        <end position="42"/>
    </location>
</feature>
<organism evidence="3">
    <name type="scientific">mine drainage metagenome</name>
    <dbReference type="NCBI Taxonomy" id="410659"/>
    <lineage>
        <taxon>unclassified sequences</taxon>
        <taxon>metagenomes</taxon>
        <taxon>ecological metagenomes</taxon>
    </lineage>
</organism>
<dbReference type="AlphaFoldDB" id="A0A1J5R6B0"/>
<dbReference type="SUPFAM" id="SSF46785">
    <property type="entry name" value="Winged helix' DNA-binding domain"/>
    <property type="match status" value="1"/>
</dbReference>
<dbReference type="Pfam" id="PF12802">
    <property type="entry name" value="MarR_2"/>
    <property type="match status" value="1"/>
</dbReference>
<dbReference type="InterPro" id="IPR036388">
    <property type="entry name" value="WH-like_DNA-bd_sf"/>
</dbReference>
<accession>A0A1J5R6B0</accession>
<dbReference type="PANTHER" id="PTHR18964">
    <property type="entry name" value="ROK (REPRESSOR, ORF, KINASE) FAMILY"/>
    <property type="match status" value="1"/>
</dbReference>
<evidence type="ECO:0000259" key="2">
    <source>
        <dbReference type="Pfam" id="PF12802"/>
    </source>
</evidence>
<name>A0A1J5R6B0_9ZZZZ</name>
<dbReference type="Gene3D" id="1.10.10.10">
    <property type="entry name" value="Winged helix-like DNA-binding domain superfamily/Winged helix DNA-binding domain"/>
    <property type="match status" value="1"/>
</dbReference>
<dbReference type="SUPFAM" id="SSF53067">
    <property type="entry name" value="Actin-like ATPase domain"/>
    <property type="match status" value="1"/>
</dbReference>
<dbReference type="EMBL" id="MLJW01000557">
    <property type="protein sequence ID" value="OIQ85259.1"/>
    <property type="molecule type" value="Genomic_DNA"/>
</dbReference>
<dbReference type="InterPro" id="IPR043129">
    <property type="entry name" value="ATPase_NBD"/>
</dbReference>
<dbReference type="InterPro" id="IPR036390">
    <property type="entry name" value="WH_DNA-bd_sf"/>
</dbReference>
<dbReference type="PROSITE" id="PS01125">
    <property type="entry name" value="ROK"/>
    <property type="match status" value="1"/>
</dbReference>
<dbReference type="CDD" id="cd24073">
    <property type="entry name" value="ASKHA_ATPase_ROK_CYANR"/>
    <property type="match status" value="1"/>
</dbReference>
<sequence>MILAHLGAYGPVSRAELARLLGVTPPLITQLIRQLIQDGLVRELDLVPSQGGRPSRMLGLVSTAGHAIGVKIAAEHAAFVEVSIDGVVVRSVNAPFDCTSAMAVANLTELLRNFIESGETRLLGVGVGVPGTIDEQGIGVVNSTQLDWNGVALGSTLRRALNLPVLIENNVNALAMAERLFGQGRFFRDFLIVTIGTGVGAGIVADGKVFRGHAGGAGDLGHVPIDEAGPVCQCGNRGCLEAYIGEKALVRIAQEQGLIKKTEGISSLAAKADAGDQAAQSVFSEAGRILGRALAGVVNVLDPEIVIILGEGVDAWRHWSSGFEPALRSSLVPSKREVAIGVETWRDDSWARGAACLVLATPFDEDGVAGDQGEQVRARLRAAANPLKS</sequence>
<dbReference type="Gene3D" id="3.30.420.40">
    <property type="match status" value="2"/>
</dbReference>
<evidence type="ECO:0000313" key="3">
    <source>
        <dbReference type="EMBL" id="OIQ85259.1"/>
    </source>
</evidence>
<gene>
    <name evidence="3" type="primary">nagC_3</name>
    <name evidence="3" type="ORF">GALL_329130</name>
</gene>
<dbReference type="PANTHER" id="PTHR18964:SF149">
    <property type="entry name" value="BIFUNCTIONAL UDP-N-ACETYLGLUCOSAMINE 2-EPIMERASE_N-ACETYLMANNOSAMINE KINASE"/>
    <property type="match status" value="1"/>
</dbReference>
<dbReference type="InterPro" id="IPR000835">
    <property type="entry name" value="HTH_MarR-typ"/>
</dbReference>
<dbReference type="InterPro" id="IPR049874">
    <property type="entry name" value="ROK_cs"/>
</dbReference>
<protein>
    <submittedName>
        <fullName evidence="3">N-acetylglucosamine repressor</fullName>
    </submittedName>
</protein>
<comment type="caution">
    <text evidence="3">The sequence shown here is derived from an EMBL/GenBank/DDBJ whole genome shotgun (WGS) entry which is preliminary data.</text>
</comment>
<proteinExistence type="inferred from homology"/>
<dbReference type="Pfam" id="PF00480">
    <property type="entry name" value="ROK"/>
    <property type="match status" value="1"/>
</dbReference>
<reference evidence="3" key="1">
    <citation type="submission" date="2016-10" db="EMBL/GenBank/DDBJ databases">
        <title>Sequence of Gallionella enrichment culture.</title>
        <authorList>
            <person name="Poehlein A."/>
            <person name="Muehling M."/>
            <person name="Daniel R."/>
        </authorList>
    </citation>
    <scope>NUCLEOTIDE SEQUENCE</scope>
</reference>
<comment type="similarity">
    <text evidence="1">Belongs to the ROK (NagC/XylR) family.</text>
</comment>
<evidence type="ECO:0000256" key="1">
    <source>
        <dbReference type="ARBA" id="ARBA00006479"/>
    </source>
</evidence>